<dbReference type="CDD" id="cd04242">
    <property type="entry name" value="AAK_G5K_ProB"/>
    <property type="match status" value="1"/>
</dbReference>
<keyword evidence="11" id="KW-1185">Reference proteome</keyword>
<dbReference type="PANTHER" id="PTHR43654">
    <property type="entry name" value="GLUTAMATE 5-KINASE"/>
    <property type="match status" value="1"/>
</dbReference>
<dbReference type="InterPro" id="IPR001057">
    <property type="entry name" value="Glu/AcGlu_kinase"/>
</dbReference>
<reference evidence="10 11" key="1">
    <citation type="submission" date="2014-12" db="EMBL/GenBank/DDBJ databases">
        <title>Draft genome sequences of 10 type strains of Lactococcus.</title>
        <authorList>
            <person name="Sun Z."/>
            <person name="Zhong Z."/>
            <person name="Liu W."/>
            <person name="Zhang W."/>
            <person name="Zhang H."/>
        </authorList>
    </citation>
    <scope>NUCLEOTIDE SEQUENCE [LARGE SCALE GENOMIC DNA]</scope>
    <source>
        <strain evidence="10 11">DSM 20686</strain>
    </source>
</reference>
<evidence type="ECO:0000256" key="2">
    <source>
        <dbReference type="ARBA" id="ARBA00022605"/>
    </source>
</evidence>
<protein>
    <recommendedName>
        <fullName evidence="8">Glutamate 5-kinase</fullName>
        <ecNumber evidence="8">2.7.2.11</ecNumber>
    </recommendedName>
    <alternativeName>
        <fullName evidence="8">Gamma-glutamyl kinase</fullName>
        <shortName evidence="8">GK</shortName>
    </alternativeName>
</protein>
<dbReference type="InterPro" id="IPR041739">
    <property type="entry name" value="G5K_ProB"/>
</dbReference>
<dbReference type="FunFam" id="3.40.1160.10:FF:000018">
    <property type="entry name" value="Glutamate 5-kinase"/>
    <property type="match status" value="1"/>
</dbReference>
<dbReference type="AlphaFoldDB" id="A0A2A5RWG6"/>
<comment type="function">
    <text evidence="8">Catalyzes the transfer of a phosphate group to glutamate to form L-glutamate 5-phosphate.</text>
</comment>
<dbReference type="InterPro" id="IPR036393">
    <property type="entry name" value="AceGlu_kinase-like_sf"/>
</dbReference>
<dbReference type="OrthoDB" id="9804434at2"/>
<keyword evidence="2 8" id="KW-0028">Amino-acid biosynthesis</keyword>
<evidence type="ECO:0000313" key="11">
    <source>
        <dbReference type="Proteomes" id="UP000242246"/>
    </source>
</evidence>
<accession>A0A2A5RWG6</accession>
<feature type="binding site" evidence="8">
    <location>
        <position position="158"/>
    </location>
    <ligand>
        <name>substrate</name>
    </ligand>
</feature>
<dbReference type="GO" id="GO:0005829">
    <property type="term" value="C:cytosol"/>
    <property type="evidence" value="ECO:0007669"/>
    <property type="project" value="TreeGrafter"/>
</dbReference>
<dbReference type="Pfam" id="PF00696">
    <property type="entry name" value="AA_kinase"/>
    <property type="match status" value="1"/>
</dbReference>
<dbReference type="HAMAP" id="MF_00456">
    <property type="entry name" value="ProB"/>
    <property type="match status" value="1"/>
</dbReference>
<keyword evidence="6 8" id="KW-0418">Kinase</keyword>
<dbReference type="NCBIfam" id="TIGR01027">
    <property type="entry name" value="proB"/>
    <property type="match status" value="1"/>
</dbReference>
<keyword evidence="3 8" id="KW-0641">Proline biosynthesis</keyword>
<organism evidence="10 11">
    <name type="scientific">Pseudolactococcus plantarum</name>
    <dbReference type="NCBI Taxonomy" id="1365"/>
    <lineage>
        <taxon>Bacteria</taxon>
        <taxon>Bacillati</taxon>
        <taxon>Bacillota</taxon>
        <taxon>Bacilli</taxon>
        <taxon>Lactobacillales</taxon>
        <taxon>Streptococcaceae</taxon>
        <taxon>Pseudolactococcus</taxon>
    </lineage>
</organism>
<evidence type="ECO:0000256" key="7">
    <source>
        <dbReference type="ARBA" id="ARBA00022840"/>
    </source>
</evidence>
<evidence type="ECO:0000259" key="9">
    <source>
        <dbReference type="Pfam" id="PF00696"/>
    </source>
</evidence>
<proteinExistence type="inferred from homology"/>
<dbReference type="InterPro" id="IPR019797">
    <property type="entry name" value="Glutamate_5-kinase_CS"/>
</dbReference>
<keyword evidence="5 8" id="KW-0547">Nucleotide-binding</keyword>
<evidence type="ECO:0000256" key="3">
    <source>
        <dbReference type="ARBA" id="ARBA00022650"/>
    </source>
</evidence>
<feature type="binding site" evidence="8">
    <location>
        <position position="55"/>
    </location>
    <ligand>
        <name>substrate</name>
    </ligand>
</feature>
<comment type="subcellular location">
    <subcellularLocation>
        <location evidence="8">Cytoplasm</location>
    </subcellularLocation>
</comment>
<feature type="binding site" evidence="8">
    <location>
        <position position="15"/>
    </location>
    <ligand>
        <name>ATP</name>
        <dbReference type="ChEBI" id="CHEBI:30616"/>
    </ligand>
</feature>
<dbReference type="UniPathway" id="UPA00098">
    <property type="reaction ID" value="UER00359"/>
</dbReference>
<dbReference type="PANTHER" id="PTHR43654:SF1">
    <property type="entry name" value="ISOPENTENYL PHOSPHATE KINASE"/>
    <property type="match status" value="1"/>
</dbReference>
<feature type="domain" description="Aspartate/glutamate/uridylate kinase" evidence="9">
    <location>
        <begin position="10"/>
        <end position="242"/>
    </location>
</feature>
<feature type="binding site" evidence="8">
    <location>
        <position position="142"/>
    </location>
    <ligand>
        <name>substrate</name>
    </ligand>
</feature>
<dbReference type="SUPFAM" id="SSF53633">
    <property type="entry name" value="Carbamate kinase-like"/>
    <property type="match status" value="1"/>
</dbReference>
<dbReference type="Proteomes" id="UP000242246">
    <property type="component" value="Unassembled WGS sequence"/>
</dbReference>
<dbReference type="InterPro" id="IPR001048">
    <property type="entry name" value="Asp/Glu/Uridylate_kinase"/>
</dbReference>
<evidence type="ECO:0000256" key="8">
    <source>
        <dbReference type="HAMAP-Rule" id="MF_00456"/>
    </source>
</evidence>
<feature type="binding site" evidence="8">
    <location>
        <begin position="178"/>
        <end position="179"/>
    </location>
    <ligand>
        <name>ATP</name>
        <dbReference type="ChEBI" id="CHEBI:30616"/>
    </ligand>
</feature>
<dbReference type="InterPro" id="IPR011529">
    <property type="entry name" value="Glu_5kinase"/>
</dbReference>
<dbReference type="PROSITE" id="PS00902">
    <property type="entry name" value="GLUTAMATE_5_KINASE"/>
    <property type="match status" value="1"/>
</dbReference>
<keyword evidence="4 8" id="KW-0808">Transferase</keyword>
<dbReference type="STRING" id="1348632.GCA_001591745_01731"/>
<dbReference type="EC" id="2.7.2.11" evidence="8"/>
<sequence>MNRENLKTAKRIVIKIGTSSLILDNGKINLKNIDELAFTLSSLQHEGYEIILVTSGAIGVGLNVLGMTRRPSEIAQQQALAAIGQVELISLYNQIFGRYQQKVSQLLLTNDVIAFPESRKNATEALNAILGLGIIPIINENDAVSVDEMDHRTKFGDNDRLGAIVTTISDADLLIMLSDIDGLYDKNPTIFDDAQLIDSVSEITDTLMKSAGGAGSRFGTGGMTSKLEAAKIIFDANKQMVLTNGARIFEIRDIISAKKKGTYFGQ</sequence>
<keyword evidence="1 8" id="KW-0963">Cytoplasm</keyword>
<dbReference type="GO" id="GO:0055129">
    <property type="term" value="P:L-proline biosynthetic process"/>
    <property type="evidence" value="ECO:0007669"/>
    <property type="project" value="UniProtKB-UniRule"/>
</dbReference>
<dbReference type="InterPro" id="IPR005715">
    <property type="entry name" value="Glu_5kinase/COase_Synthase"/>
</dbReference>
<comment type="caution">
    <text evidence="10">The sequence shown here is derived from an EMBL/GenBank/DDBJ whole genome shotgun (WGS) entry which is preliminary data.</text>
</comment>
<feature type="binding site" evidence="8">
    <location>
        <begin position="220"/>
        <end position="226"/>
    </location>
    <ligand>
        <name>ATP</name>
        <dbReference type="ChEBI" id="CHEBI:30616"/>
    </ligand>
</feature>
<evidence type="ECO:0000256" key="1">
    <source>
        <dbReference type="ARBA" id="ARBA00022490"/>
    </source>
</evidence>
<comment type="catalytic activity">
    <reaction evidence="8">
        <text>L-glutamate + ATP = L-glutamyl 5-phosphate + ADP</text>
        <dbReference type="Rhea" id="RHEA:14877"/>
        <dbReference type="ChEBI" id="CHEBI:29985"/>
        <dbReference type="ChEBI" id="CHEBI:30616"/>
        <dbReference type="ChEBI" id="CHEBI:58274"/>
        <dbReference type="ChEBI" id="CHEBI:456216"/>
        <dbReference type="EC" id="2.7.2.11"/>
    </reaction>
</comment>
<dbReference type="GO" id="GO:0005524">
    <property type="term" value="F:ATP binding"/>
    <property type="evidence" value="ECO:0007669"/>
    <property type="project" value="UniProtKB-KW"/>
</dbReference>
<dbReference type="GO" id="GO:0004349">
    <property type="term" value="F:glutamate 5-kinase activity"/>
    <property type="evidence" value="ECO:0007669"/>
    <property type="project" value="UniProtKB-UniRule"/>
</dbReference>
<evidence type="ECO:0000256" key="6">
    <source>
        <dbReference type="ARBA" id="ARBA00022777"/>
    </source>
</evidence>
<name>A0A2A5RWG6_9LACT</name>
<gene>
    <name evidence="8" type="primary">proB</name>
    <name evidence="10" type="ORF">RU87_GL000496</name>
</gene>
<evidence type="ECO:0000256" key="5">
    <source>
        <dbReference type="ARBA" id="ARBA00022741"/>
    </source>
</evidence>
<dbReference type="Gene3D" id="3.40.1160.10">
    <property type="entry name" value="Acetylglutamate kinase-like"/>
    <property type="match status" value="1"/>
</dbReference>
<evidence type="ECO:0000313" key="10">
    <source>
        <dbReference type="EMBL" id="PCS05579.1"/>
    </source>
</evidence>
<dbReference type="RefSeq" id="WP_068164646.1">
    <property type="nucleotide sequence ID" value="NZ_JXJX01000013.1"/>
</dbReference>
<comment type="similarity">
    <text evidence="8">Belongs to the glutamate 5-kinase family.</text>
</comment>
<dbReference type="EMBL" id="JXJX01000013">
    <property type="protein sequence ID" value="PCS05579.1"/>
    <property type="molecule type" value="Genomic_DNA"/>
</dbReference>
<keyword evidence="7 8" id="KW-0067">ATP-binding</keyword>
<evidence type="ECO:0000256" key="4">
    <source>
        <dbReference type="ARBA" id="ARBA00022679"/>
    </source>
</evidence>
<dbReference type="PIRSF" id="PIRSF000729">
    <property type="entry name" value="GK"/>
    <property type="match status" value="1"/>
</dbReference>
<dbReference type="PRINTS" id="PR00474">
    <property type="entry name" value="GLU5KINASE"/>
</dbReference>
<comment type="pathway">
    <text evidence="8">Amino-acid biosynthesis; L-proline biosynthesis; L-glutamate 5-semialdehyde from L-glutamate: step 1/2.</text>
</comment>